<evidence type="ECO:0000256" key="1">
    <source>
        <dbReference type="SAM" id="MobiDB-lite"/>
    </source>
</evidence>
<proteinExistence type="predicted"/>
<evidence type="ECO:0000313" key="2">
    <source>
        <dbReference type="EMBL" id="MPM80022.1"/>
    </source>
</evidence>
<protein>
    <submittedName>
        <fullName evidence="2">Uncharacterized protein</fullName>
    </submittedName>
</protein>
<accession>A0A645CTJ1</accession>
<sequence>MGTVQPSADGNLGNARVACQAGRVGTALGHGVRKPRSEIRKKEEEKEEGASFLSSRRALR</sequence>
<gene>
    <name evidence="2" type="ORF">SDC9_127065</name>
</gene>
<dbReference type="AlphaFoldDB" id="A0A645CTJ1"/>
<feature type="region of interest" description="Disordered" evidence="1">
    <location>
        <begin position="22"/>
        <end position="60"/>
    </location>
</feature>
<dbReference type="EMBL" id="VSSQ01029763">
    <property type="protein sequence ID" value="MPM80022.1"/>
    <property type="molecule type" value="Genomic_DNA"/>
</dbReference>
<comment type="caution">
    <text evidence="2">The sequence shown here is derived from an EMBL/GenBank/DDBJ whole genome shotgun (WGS) entry which is preliminary data.</text>
</comment>
<reference evidence="2" key="1">
    <citation type="submission" date="2019-08" db="EMBL/GenBank/DDBJ databases">
        <authorList>
            <person name="Kucharzyk K."/>
            <person name="Murdoch R.W."/>
            <person name="Higgins S."/>
            <person name="Loffler F."/>
        </authorList>
    </citation>
    <scope>NUCLEOTIDE SEQUENCE</scope>
</reference>
<organism evidence="2">
    <name type="scientific">bioreactor metagenome</name>
    <dbReference type="NCBI Taxonomy" id="1076179"/>
    <lineage>
        <taxon>unclassified sequences</taxon>
        <taxon>metagenomes</taxon>
        <taxon>ecological metagenomes</taxon>
    </lineage>
</organism>
<feature type="compositionally biased region" description="Basic and acidic residues" evidence="1">
    <location>
        <begin position="35"/>
        <end position="44"/>
    </location>
</feature>
<name>A0A645CTJ1_9ZZZZ</name>